<proteinExistence type="predicted"/>
<dbReference type="GO" id="GO:0004523">
    <property type="term" value="F:RNA-DNA hybrid ribonuclease activity"/>
    <property type="evidence" value="ECO:0007669"/>
    <property type="project" value="InterPro"/>
</dbReference>
<dbReference type="SUPFAM" id="SSF56672">
    <property type="entry name" value="DNA/RNA polymerases"/>
    <property type="match status" value="1"/>
</dbReference>
<dbReference type="SMART" id="SM00360">
    <property type="entry name" value="RRM"/>
    <property type="match status" value="1"/>
</dbReference>
<dbReference type="Gene3D" id="3.30.70.330">
    <property type="match status" value="1"/>
</dbReference>
<dbReference type="CDD" id="cd06222">
    <property type="entry name" value="RNase_H_like"/>
    <property type="match status" value="1"/>
</dbReference>
<sequence length="1609" mass="180843">MYRIAILKRSDRDFETIRTRSYRVLDRNVQYVDRGQMSDLCNYAADLSPALENHIGHSTALPEGNGPEVYNSFENGDGSIEEEAPVAKVVDEFPGDLHMVSDSKPKTDELPKKSYASIVRVLKENAVPSPVPAHSPVLSAVKSHECPGIAVPPTAPAPASDAQISSNNVTENGNNHDAEAEGPSIYVKGLPLKATPSMLEIEFKKFGPIKSDGIQVRSQKGFCFGFVEFEMASSVQSAIEFGDETGMSKVVENINGLWIDGRKVFVGVAKYQKDRPRAAGTSRSQFDAAEKFTEEKSKPCEKAEFQRSIRDDRSYKDALLTSSTRRRDLEQQENKYDSLDRRRGKKNIWEMHIPTKSSSWVKRLLMGIVKQSFDLELVQRALANEGFEVQIASWGYVWNSCVVMFKSEEKMKEAWLNKSEELWFWFDRLAPLLNEGGVPMAYCLVELYGVPLLCWQEDFLEKLAGRWGTMEGIQESTKTREDLTTLKILLRVASLSDVPEVNIRVKDSNERVTVMELEEEEDDSLQSSDKSGPFRLVEEARQKVDTWIDQGLSSGFAGVGEVSKGLESQHDLIAEVGLKDPARNEDAVGSIEGVKVISSRGGSKNRSATSLSLKSDPVGRKGELRNRMGRALIPTVCHSEIPDAVVTTEGDSDGSRDFNAYLTEDEKEGRAQNNNSMEMFRLFIQQTRLIDLPLIGGNFTWSSNRVYPTVVRLDRRRMNSINALNLKSEIIKDSVIFKTSVRDHFFEAFNCRSTLEVEDIKLNFSRISLEQSLMLEKKFTEEEIWETLNSCDSNKAPGPDGLNMRFFKRFWPSLKGSNIGGLDDFKPISLVGGMYKILSKCLARRLRCCINDIISDSQFPFIPGRQILDFSFIANEGIDLWRKKGLKGCVFKVDFKKAYDTIDWDLLFKVMVKMGFKIKWCSWIQKCVATASVSVLVNGVPTEEFSMAIGLRQGCFLSLLLFNLVGEFLNLLLLKAVSSGLFCGLGLGKDEILNVKRVLRVFEVMSGLKLNLIKSKLFGINITEEELMQWASTIGCSVGHFPSKYLGLPLGAKRNTLVLWDPIVQKFYKKLVGWKAKTLSMAGRLVLLKAVLCSLLCTDKSVSGLGVLNLSYMNRALLGKWSWRFVNDRETLWKKMICNKYILDPRLLLFKSKLPAHASWIWKSVVNNHFKEDQFGAKFQSLFKVRVGNGVSIRFWFESWALDSPLKIVFPRLFVLSLNKNVKLNEFDGLVWRGNGEGIYSVKSSVKSCCPVSTAESFWMKNIWRGLVPPRVEIFMWQGNAQSFILAWEDMVPYSSIWSFIPGVVLWTIWKYRNVIVFEGGRSDQIDLFFMARFRLATWFLAKFKDVSISKDSLISDPFLGDRCSPSRNLIIKIVSWSPPPKGFIKLNVDAAVSGDWRKSGVGGLLRVEAGSVMGSFQEVAGLGSPLLIELKAIKKGLIFFDSIQQRFKERLIVENDSKLAVDWVKNYDCCPFVYIDLVKDIVAKLRDLESVIRWVARLHLLTLVDVKPSLKKSGLPLEARNKWRSSSVSGSGYRNEGARGRGNYGGGGRGYSWGEFGNRSSNRGYSNRGDGYQRGELMGGNGGRVNRSGEPAFNAAAKNEAPRVSAPA</sequence>
<dbReference type="InterPro" id="IPR002156">
    <property type="entry name" value="RNaseH_domain"/>
</dbReference>
<dbReference type="InterPro" id="IPR043502">
    <property type="entry name" value="DNA/RNA_pol_sf"/>
</dbReference>
<comment type="caution">
    <text evidence="4">The sequence shown here is derived from an EMBL/GenBank/DDBJ whole genome shotgun (WGS) entry which is preliminary data.</text>
</comment>
<dbReference type="InterPro" id="IPR012337">
    <property type="entry name" value="RNaseH-like_sf"/>
</dbReference>
<dbReference type="CDD" id="cd01650">
    <property type="entry name" value="RT_nLTR_like"/>
    <property type="match status" value="1"/>
</dbReference>
<dbReference type="PANTHER" id="PTHR33116">
    <property type="entry name" value="REVERSE TRANSCRIPTASE ZINC-BINDING DOMAIN-CONTAINING PROTEIN-RELATED-RELATED"/>
    <property type="match status" value="1"/>
</dbReference>
<feature type="compositionally biased region" description="Polar residues" evidence="2">
    <location>
        <begin position="600"/>
        <end position="613"/>
    </location>
</feature>
<evidence type="ECO:0000313" key="5">
    <source>
        <dbReference type="Proteomes" id="UP000436088"/>
    </source>
</evidence>
<accession>A0A6A2ZKY6</accession>
<name>A0A6A2ZKY6_HIBSY</name>
<dbReference type="InterPro" id="IPR036397">
    <property type="entry name" value="RNaseH_sf"/>
</dbReference>
<dbReference type="SUPFAM" id="SSF54928">
    <property type="entry name" value="RNA-binding domain, RBD"/>
    <property type="match status" value="1"/>
</dbReference>
<dbReference type="InterPro" id="IPR012677">
    <property type="entry name" value="Nucleotide-bd_a/b_plait_sf"/>
</dbReference>
<evidence type="ECO:0000256" key="2">
    <source>
        <dbReference type="SAM" id="MobiDB-lite"/>
    </source>
</evidence>
<evidence type="ECO:0000256" key="1">
    <source>
        <dbReference type="PROSITE-ProRule" id="PRU00176"/>
    </source>
</evidence>
<dbReference type="InterPro" id="IPR035979">
    <property type="entry name" value="RBD_domain_sf"/>
</dbReference>
<dbReference type="SUPFAM" id="SSF53098">
    <property type="entry name" value="Ribonuclease H-like"/>
    <property type="match status" value="1"/>
</dbReference>
<keyword evidence="5" id="KW-1185">Reference proteome</keyword>
<evidence type="ECO:0000259" key="3">
    <source>
        <dbReference type="PROSITE" id="PS50102"/>
    </source>
</evidence>
<dbReference type="GO" id="GO:0003723">
    <property type="term" value="F:RNA binding"/>
    <property type="evidence" value="ECO:0007669"/>
    <property type="project" value="UniProtKB-UniRule"/>
</dbReference>
<evidence type="ECO:0000313" key="4">
    <source>
        <dbReference type="EMBL" id="KAE8692137.1"/>
    </source>
</evidence>
<dbReference type="InterPro" id="IPR000504">
    <property type="entry name" value="RRM_dom"/>
</dbReference>
<dbReference type="InterPro" id="IPR000477">
    <property type="entry name" value="RT_dom"/>
</dbReference>
<gene>
    <name evidence="4" type="ORF">F3Y22_tig00110858pilonHSYRG00067</name>
</gene>
<dbReference type="EMBL" id="VEPZ02001139">
    <property type="protein sequence ID" value="KAE8692137.1"/>
    <property type="molecule type" value="Genomic_DNA"/>
</dbReference>
<dbReference type="CDD" id="cd00590">
    <property type="entry name" value="RRM_SF"/>
    <property type="match status" value="1"/>
</dbReference>
<reference evidence="4" key="1">
    <citation type="submission" date="2019-09" db="EMBL/GenBank/DDBJ databases">
        <title>Draft genome information of white flower Hibiscus syriacus.</title>
        <authorList>
            <person name="Kim Y.-M."/>
        </authorList>
    </citation>
    <scope>NUCLEOTIDE SEQUENCE [LARGE SCALE GENOMIC DNA]</scope>
    <source>
        <strain evidence="4">YM2019G1</strain>
    </source>
</reference>
<keyword evidence="1" id="KW-0694">RNA-binding</keyword>
<protein>
    <submittedName>
        <fullName evidence="4">Nuclear transport factor 2 family protein with RNA binding domain</fullName>
    </submittedName>
</protein>
<dbReference type="Pfam" id="PF00076">
    <property type="entry name" value="RRM_1"/>
    <property type="match status" value="1"/>
</dbReference>
<dbReference type="InterPro" id="IPR044730">
    <property type="entry name" value="RNase_H-like_dom_plant"/>
</dbReference>
<dbReference type="PROSITE" id="PS50102">
    <property type="entry name" value="RRM"/>
    <property type="match status" value="1"/>
</dbReference>
<feature type="domain" description="RRM" evidence="3">
    <location>
        <begin position="183"/>
        <end position="271"/>
    </location>
</feature>
<dbReference type="Proteomes" id="UP000436088">
    <property type="component" value="Unassembled WGS sequence"/>
</dbReference>
<dbReference type="Pfam" id="PF00078">
    <property type="entry name" value="RVT_1"/>
    <property type="match status" value="1"/>
</dbReference>
<dbReference type="Gene3D" id="3.30.420.10">
    <property type="entry name" value="Ribonuclease H-like superfamily/Ribonuclease H"/>
    <property type="match status" value="1"/>
</dbReference>
<dbReference type="Pfam" id="PF13456">
    <property type="entry name" value="RVT_3"/>
    <property type="match status" value="1"/>
</dbReference>
<feature type="region of interest" description="Disordered" evidence="2">
    <location>
        <begin position="598"/>
        <end position="620"/>
    </location>
</feature>
<organism evidence="4 5">
    <name type="scientific">Hibiscus syriacus</name>
    <name type="common">Rose of Sharon</name>
    <dbReference type="NCBI Taxonomy" id="106335"/>
    <lineage>
        <taxon>Eukaryota</taxon>
        <taxon>Viridiplantae</taxon>
        <taxon>Streptophyta</taxon>
        <taxon>Embryophyta</taxon>
        <taxon>Tracheophyta</taxon>
        <taxon>Spermatophyta</taxon>
        <taxon>Magnoliopsida</taxon>
        <taxon>eudicotyledons</taxon>
        <taxon>Gunneridae</taxon>
        <taxon>Pentapetalae</taxon>
        <taxon>rosids</taxon>
        <taxon>malvids</taxon>
        <taxon>Malvales</taxon>
        <taxon>Malvaceae</taxon>
        <taxon>Malvoideae</taxon>
        <taxon>Hibiscus</taxon>
    </lineage>
</organism>
<feature type="region of interest" description="Disordered" evidence="2">
    <location>
        <begin position="1563"/>
        <end position="1609"/>
    </location>
</feature>
<dbReference type="PANTHER" id="PTHR33116:SF75">
    <property type="entry name" value="RIBONUCLEASE H PROTEIN"/>
    <property type="match status" value="1"/>
</dbReference>